<evidence type="ECO:0000313" key="1">
    <source>
        <dbReference type="EMBL" id="RAP43153.1"/>
    </source>
</evidence>
<name>A0ABX9DLZ1_9RHOB</name>
<proteinExistence type="predicted"/>
<reference evidence="1 2" key="1">
    <citation type="submission" date="2017-01" db="EMBL/GenBank/DDBJ databases">
        <title>Genome sequence of Rhodovulum viride JA756.</title>
        <authorList>
            <person name="Lakshmi K.V."/>
            <person name="Tushar L.D."/>
            <person name="Sasikala C."/>
            <person name="Venkataramana C."/>
        </authorList>
    </citation>
    <scope>NUCLEOTIDE SEQUENCE [LARGE SCALE GENOMIC DNA]</scope>
    <source>
        <strain evidence="1 2">JA756</strain>
    </source>
</reference>
<accession>A0ABX9DLZ1</accession>
<dbReference type="Proteomes" id="UP000248659">
    <property type="component" value="Unassembled WGS sequence"/>
</dbReference>
<sequence>MPQFETEGSISASNRSIQWREKVVEPLFESRPDHVIRHMFAEPMFKPIAVENGAPRIEDITRGISHGT</sequence>
<dbReference type="Gene3D" id="3.40.50.740">
    <property type="match status" value="1"/>
</dbReference>
<gene>
    <name evidence="1" type="ORF">BYZ73_00095</name>
</gene>
<evidence type="ECO:0000313" key="2">
    <source>
        <dbReference type="Proteomes" id="UP000248659"/>
    </source>
</evidence>
<organism evidence="1 2">
    <name type="scientific">Rhodovulum viride</name>
    <dbReference type="NCBI Taxonomy" id="1231134"/>
    <lineage>
        <taxon>Bacteria</taxon>
        <taxon>Pseudomonadati</taxon>
        <taxon>Pseudomonadota</taxon>
        <taxon>Alphaproteobacteria</taxon>
        <taxon>Rhodobacterales</taxon>
        <taxon>Paracoccaceae</taxon>
        <taxon>Rhodovulum</taxon>
    </lineage>
</organism>
<dbReference type="EMBL" id="MUAV01000001">
    <property type="protein sequence ID" value="RAP43153.1"/>
    <property type="molecule type" value="Genomic_DNA"/>
</dbReference>
<protein>
    <submittedName>
        <fullName evidence="1">Uncharacterized protein</fullName>
    </submittedName>
</protein>
<dbReference type="SUPFAM" id="SSF53706">
    <property type="entry name" value="Formate dehydrogenase/DMSO reductase, domains 1-3"/>
    <property type="match status" value="1"/>
</dbReference>
<dbReference type="RefSeq" id="WP_112314422.1">
    <property type="nucleotide sequence ID" value="NZ_MUAV01000001.1"/>
</dbReference>
<comment type="caution">
    <text evidence="1">The sequence shown here is derived from an EMBL/GenBank/DDBJ whole genome shotgun (WGS) entry which is preliminary data.</text>
</comment>
<keyword evidence="2" id="KW-1185">Reference proteome</keyword>